<dbReference type="HAMAP" id="MF_00791">
    <property type="entry name" value="ApaG"/>
    <property type="match status" value="1"/>
</dbReference>
<dbReference type="SUPFAM" id="SSF110069">
    <property type="entry name" value="ApaG-like"/>
    <property type="match status" value="1"/>
</dbReference>
<dbReference type="EMBL" id="WXYQ01000003">
    <property type="protein sequence ID" value="NBG94785.1"/>
    <property type="molecule type" value="Genomic_DNA"/>
</dbReference>
<dbReference type="NCBIfam" id="NF003967">
    <property type="entry name" value="PRK05461.1"/>
    <property type="match status" value="1"/>
</dbReference>
<comment type="caution">
    <text evidence="4">The sequence shown here is derived from an EMBL/GenBank/DDBJ whole genome shotgun (WGS) entry which is preliminary data.</text>
</comment>
<evidence type="ECO:0000256" key="1">
    <source>
        <dbReference type="ARBA" id="ARBA00017693"/>
    </source>
</evidence>
<dbReference type="InterPro" id="IPR050718">
    <property type="entry name" value="ApaG-like"/>
</dbReference>
<sequence length="147" mass="16461">MEFADADFDGAAEDQEFFYDALTRGIRVRVRPIYLDDQSEPSEDHYVWAYEVEIENEGSETVQLTDRYWRITDAFGRVQEVRGDGVVGEQPVIEPGECFEYSSGAPLPTPSGIMSGTYGMVAGNGDRFDVTIPAFSLDSPHDYRSVN</sequence>
<dbReference type="OrthoDB" id="9795226at2"/>
<dbReference type="PANTHER" id="PTHR47191">
    <property type="entry name" value="OS05G0170800 PROTEIN"/>
    <property type="match status" value="1"/>
</dbReference>
<dbReference type="InterPro" id="IPR007474">
    <property type="entry name" value="ApaG_domain"/>
</dbReference>
<dbReference type="InterPro" id="IPR023065">
    <property type="entry name" value="Uncharacterised_ApaG"/>
</dbReference>
<gene>
    <name evidence="2 4" type="primary">apaG</name>
    <name evidence="4" type="ORF">GTQ45_03465</name>
</gene>
<dbReference type="Pfam" id="PF04379">
    <property type="entry name" value="DUF525"/>
    <property type="match status" value="1"/>
</dbReference>
<organism evidence="4 5">
    <name type="scientific">Pyruvatibacter mobilis</name>
    <dbReference type="NCBI Taxonomy" id="1712261"/>
    <lineage>
        <taxon>Bacteria</taxon>
        <taxon>Pseudomonadati</taxon>
        <taxon>Pseudomonadota</taxon>
        <taxon>Alphaproteobacteria</taxon>
        <taxon>Hyphomicrobiales</taxon>
        <taxon>Parvibaculaceae</taxon>
        <taxon>Pyruvatibacter</taxon>
    </lineage>
</organism>
<dbReference type="Gene3D" id="2.60.40.1470">
    <property type="entry name" value="ApaG domain"/>
    <property type="match status" value="1"/>
</dbReference>
<dbReference type="AlphaFoldDB" id="A0A845Q803"/>
<feature type="domain" description="ApaG" evidence="3">
    <location>
        <begin position="20"/>
        <end position="144"/>
    </location>
</feature>
<dbReference type="InterPro" id="IPR036767">
    <property type="entry name" value="ApaG_sf"/>
</dbReference>
<evidence type="ECO:0000256" key="2">
    <source>
        <dbReference type="HAMAP-Rule" id="MF_00791"/>
    </source>
</evidence>
<dbReference type="PANTHER" id="PTHR47191:SF2">
    <property type="entry name" value="OS05G0170800 PROTEIN"/>
    <property type="match status" value="1"/>
</dbReference>
<dbReference type="Proteomes" id="UP000470384">
    <property type="component" value="Unassembled WGS sequence"/>
</dbReference>
<evidence type="ECO:0000313" key="4">
    <source>
        <dbReference type="EMBL" id="NBG94785.1"/>
    </source>
</evidence>
<dbReference type="GeneID" id="300655655"/>
<proteinExistence type="inferred from homology"/>
<evidence type="ECO:0000313" key="5">
    <source>
        <dbReference type="Proteomes" id="UP000470384"/>
    </source>
</evidence>
<dbReference type="RefSeq" id="WP_160586899.1">
    <property type="nucleotide sequence ID" value="NZ_BMHN01000001.1"/>
</dbReference>
<keyword evidence="5" id="KW-1185">Reference proteome</keyword>
<evidence type="ECO:0000259" key="3">
    <source>
        <dbReference type="PROSITE" id="PS51087"/>
    </source>
</evidence>
<name>A0A845Q803_9HYPH</name>
<protein>
    <recommendedName>
        <fullName evidence="1 2">Protein ApaG</fullName>
    </recommendedName>
</protein>
<accession>A0A845Q803</accession>
<reference evidence="4 5" key="1">
    <citation type="journal article" date="2016" name="Int. J. Syst. Evol. Microbiol.">
        <title>Pyruvatibacter mobilis gen. nov., sp. nov., a marine bacterium from the culture broth of Picochlorum sp. 122.</title>
        <authorList>
            <person name="Wang G."/>
            <person name="Tang M."/>
            <person name="Wu H."/>
            <person name="Dai S."/>
            <person name="Li T."/>
            <person name="Chen C."/>
            <person name="He H."/>
            <person name="Fan J."/>
            <person name="Xiang W."/>
            <person name="Li X."/>
        </authorList>
    </citation>
    <scope>NUCLEOTIDE SEQUENCE [LARGE SCALE GENOMIC DNA]</scope>
    <source>
        <strain evidence="4 5">GYP-11</strain>
    </source>
</reference>
<dbReference type="PROSITE" id="PS51087">
    <property type="entry name" value="APAG"/>
    <property type="match status" value="1"/>
</dbReference>